<dbReference type="Gene3D" id="3.30.70.330">
    <property type="match status" value="1"/>
</dbReference>
<feature type="compositionally biased region" description="Low complexity" evidence="1">
    <location>
        <begin position="275"/>
        <end position="291"/>
    </location>
</feature>
<accession>A0A8S1D1W4</accession>
<protein>
    <recommendedName>
        <fullName evidence="2">R3H domain-containing protein</fullName>
    </recommendedName>
</protein>
<dbReference type="PANTHER" id="PTHR21678">
    <property type="entry name" value="GROWTH INHIBITION AND DIFFERENTIATION RELATED PROTEIN 88"/>
    <property type="match status" value="1"/>
</dbReference>
<sequence length="569" mass="64286">MRLDYSLHNENFTKTPNSSKTGGYRARVTDLRHFLSRTWCSLFRSTPLRQFCVSGAFFRPFLTQRERRSKLEALGGRFLTLEDSQFLDLVIYDIETFRTASENCRRVLLFPPVNNYRRFLIHKTTEQFAELKTFSVGEGDARRTVVCFVKQFDRQALINFKESEATMATATMEQKKAPKLMSGVGLYQPPAMRAARIQTEIPTNDRNNSDSRASKAKRPDRQMYVPRARRQETNSPPERVESTPSPPKLVKSPRNTSPTVVTPRKKSAIKNNKPLSLCSSKSGDSDASSCDLTDEQACDVVAKEEKTVPVEDVVQVSVPVESVEQVSEEPKDLPVKCNQADEVRCASEKLVEKEEVTPKFVPESCEEDSWESKFDETGDCLDPKIMDELTKTVGKVEISKPASTYSNYIESGLELRDSEFGHVLEIYDFPAAFKTPDLVAVLTPAVGCSDFDLKWVDDTHAMAVFGTTKIAERVLAINHPLLKVRPLSQAIAETRMKAKKCPQFMRPYKARPETCAAMAKRLVHSALGVRSNTTKEERDKEKAVLKIAREKRRLAQKQTVDAWEGNFGK</sequence>
<dbReference type="SMART" id="SM00393">
    <property type="entry name" value="R3H"/>
    <property type="match status" value="1"/>
</dbReference>
<gene>
    <name evidence="3" type="ORF">CLODIP_2_CD14963</name>
</gene>
<evidence type="ECO:0000256" key="1">
    <source>
        <dbReference type="SAM" id="MobiDB-lite"/>
    </source>
</evidence>
<comment type="caution">
    <text evidence="3">The sequence shown here is derived from an EMBL/GenBank/DDBJ whole genome shotgun (WGS) entry which is preliminary data.</text>
</comment>
<dbReference type="PROSITE" id="PS51061">
    <property type="entry name" value="R3H"/>
    <property type="match status" value="1"/>
</dbReference>
<evidence type="ECO:0000313" key="4">
    <source>
        <dbReference type="Proteomes" id="UP000494165"/>
    </source>
</evidence>
<dbReference type="GO" id="GO:0003676">
    <property type="term" value="F:nucleic acid binding"/>
    <property type="evidence" value="ECO:0007669"/>
    <property type="project" value="UniProtKB-UniRule"/>
</dbReference>
<dbReference type="InterPro" id="IPR001374">
    <property type="entry name" value="R3H_dom"/>
</dbReference>
<dbReference type="Gene3D" id="3.30.1370.50">
    <property type="entry name" value="R3H-like domain"/>
    <property type="match status" value="1"/>
</dbReference>
<dbReference type="SUPFAM" id="SSF82708">
    <property type="entry name" value="R3H domain"/>
    <property type="match status" value="1"/>
</dbReference>
<dbReference type="AlphaFoldDB" id="A0A8S1D1W4"/>
<dbReference type="Pfam" id="PF01424">
    <property type="entry name" value="R3H"/>
    <property type="match status" value="1"/>
</dbReference>
<feature type="domain" description="R3H" evidence="2">
    <location>
        <begin position="84"/>
        <end position="150"/>
    </location>
</feature>
<reference evidence="3 4" key="1">
    <citation type="submission" date="2020-04" db="EMBL/GenBank/DDBJ databases">
        <authorList>
            <person name="Alioto T."/>
            <person name="Alioto T."/>
            <person name="Gomez Garrido J."/>
        </authorList>
    </citation>
    <scope>NUCLEOTIDE SEQUENCE [LARGE SCALE GENOMIC DNA]</scope>
</reference>
<dbReference type="Proteomes" id="UP000494165">
    <property type="component" value="Unassembled WGS sequence"/>
</dbReference>
<name>A0A8S1D1W4_9INSE</name>
<dbReference type="PANTHER" id="PTHR21678:SF0">
    <property type="entry name" value="C3H1-TYPE DOMAIN-CONTAINING PROTEIN"/>
    <property type="match status" value="1"/>
</dbReference>
<organism evidence="3 4">
    <name type="scientific">Cloeon dipterum</name>
    <dbReference type="NCBI Taxonomy" id="197152"/>
    <lineage>
        <taxon>Eukaryota</taxon>
        <taxon>Metazoa</taxon>
        <taxon>Ecdysozoa</taxon>
        <taxon>Arthropoda</taxon>
        <taxon>Hexapoda</taxon>
        <taxon>Insecta</taxon>
        <taxon>Pterygota</taxon>
        <taxon>Palaeoptera</taxon>
        <taxon>Ephemeroptera</taxon>
        <taxon>Pisciforma</taxon>
        <taxon>Baetidae</taxon>
        <taxon>Cloeon</taxon>
    </lineage>
</organism>
<dbReference type="InterPro" id="IPR012677">
    <property type="entry name" value="Nucleotide-bd_a/b_plait_sf"/>
</dbReference>
<keyword evidence="4" id="KW-1185">Reference proteome</keyword>
<dbReference type="InterPro" id="IPR036867">
    <property type="entry name" value="R3H_dom_sf"/>
</dbReference>
<feature type="compositionally biased region" description="Basic and acidic residues" evidence="1">
    <location>
        <begin position="207"/>
        <end position="221"/>
    </location>
</feature>
<dbReference type="InterPro" id="IPR039884">
    <property type="entry name" value="R3HC1/R3HCL"/>
</dbReference>
<evidence type="ECO:0000313" key="3">
    <source>
        <dbReference type="EMBL" id="CAB3375547.1"/>
    </source>
</evidence>
<dbReference type="OrthoDB" id="5418203at2759"/>
<dbReference type="EMBL" id="CADEPI010000114">
    <property type="protein sequence ID" value="CAB3375547.1"/>
    <property type="molecule type" value="Genomic_DNA"/>
</dbReference>
<proteinExistence type="predicted"/>
<evidence type="ECO:0000259" key="2">
    <source>
        <dbReference type="PROSITE" id="PS51061"/>
    </source>
</evidence>
<feature type="region of interest" description="Disordered" evidence="1">
    <location>
        <begin position="198"/>
        <end position="291"/>
    </location>
</feature>